<protein>
    <submittedName>
        <fullName evidence="2">Uncharacterized protein</fullName>
    </submittedName>
</protein>
<dbReference type="Proteomes" id="UP000178092">
    <property type="component" value="Unassembled WGS sequence"/>
</dbReference>
<comment type="caution">
    <text evidence="2">The sequence shown here is derived from an EMBL/GenBank/DDBJ whole genome shotgun (WGS) entry which is preliminary data.</text>
</comment>
<proteinExistence type="predicted"/>
<evidence type="ECO:0000256" key="1">
    <source>
        <dbReference type="SAM" id="Phobius"/>
    </source>
</evidence>
<accession>A0A1G2R0T9</accession>
<reference evidence="2 3" key="1">
    <citation type="journal article" date="2016" name="Nat. Commun.">
        <title>Thousands of microbial genomes shed light on interconnected biogeochemical processes in an aquifer system.</title>
        <authorList>
            <person name="Anantharaman K."/>
            <person name="Brown C.T."/>
            <person name="Hug L.A."/>
            <person name="Sharon I."/>
            <person name="Castelle C.J."/>
            <person name="Probst A.J."/>
            <person name="Thomas B.C."/>
            <person name="Singh A."/>
            <person name="Wilkins M.J."/>
            <person name="Karaoz U."/>
            <person name="Brodie E.L."/>
            <person name="Williams K.H."/>
            <person name="Hubbard S.S."/>
            <person name="Banfield J.F."/>
        </authorList>
    </citation>
    <scope>NUCLEOTIDE SEQUENCE [LARGE SCALE GENOMIC DNA]</scope>
</reference>
<sequence length="83" mass="9447">MLFLAKVGAGLFSISAISTLVWILKRRKLNKFYSQNAVQSAPIKSGNKFIELFKYWIKPIFIGIVVIGLFLLVSYILWSMGFT</sequence>
<dbReference type="AlphaFoldDB" id="A0A1G2R0T9"/>
<gene>
    <name evidence="2" type="ORF">A3C04_01445</name>
</gene>
<feature type="transmembrane region" description="Helical" evidence="1">
    <location>
        <begin position="55"/>
        <end position="78"/>
    </location>
</feature>
<evidence type="ECO:0000313" key="3">
    <source>
        <dbReference type="Proteomes" id="UP000178092"/>
    </source>
</evidence>
<keyword evidence="1" id="KW-0812">Transmembrane</keyword>
<name>A0A1G2R0T9_9BACT</name>
<dbReference type="EMBL" id="MHTV01000033">
    <property type="protein sequence ID" value="OHA66466.1"/>
    <property type="molecule type" value="Genomic_DNA"/>
</dbReference>
<feature type="transmembrane region" description="Helical" evidence="1">
    <location>
        <begin position="6"/>
        <end position="24"/>
    </location>
</feature>
<evidence type="ECO:0000313" key="2">
    <source>
        <dbReference type="EMBL" id="OHA66466.1"/>
    </source>
</evidence>
<organism evidence="2 3">
    <name type="scientific">Candidatus Wildermuthbacteria bacterium RIFCSPHIGHO2_02_FULL_45_25</name>
    <dbReference type="NCBI Taxonomy" id="1802450"/>
    <lineage>
        <taxon>Bacteria</taxon>
        <taxon>Candidatus Wildermuthiibacteriota</taxon>
    </lineage>
</organism>
<keyword evidence="1" id="KW-1133">Transmembrane helix</keyword>
<keyword evidence="1" id="KW-0472">Membrane</keyword>